<dbReference type="InterPro" id="IPR052916">
    <property type="entry name" value="Type-I_RE_MTase_Subunit"/>
</dbReference>
<evidence type="ECO:0000256" key="4">
    <source>
        <dbReference type="ARBA" id="ARBA00022679"/>
    </source>
</evidence>
<dbReference type="InterPro" id="IPR038333">
    <property type="entry name" value="T1MK-like_N_sf"/>
</dbReference>
<dbReference type="GO" id="GO:0003677">
    <property type="term" value="F:DNA binding"/>
    <property type="evidence" value="ECO:0007669"/>
    <property type="project" value="InterPro"/>
</dbReference>
<dbReference type="Pfam" id="PF02384">
    <property type="entry name" value="N6_Mtase"/>
    <property type="match status" value="1"/>
</dbReference>
<evidence type="ECO:0000256" key="5">
    <source>
        <dbReference type="ARBA" id="ARBA00022691"/>
    </source>
</evidence>
<feature type="region of interest" description="Disordered" evidence="8">
    <location>
        <begin position="1"/>
        <end position="38"/>
    </location>
</feature>
<evidence type="ECO:0000256" key="3">
    <source>
        <dbReference type="ARBA" id="ARBA00022603"/>
    </source>
</evidence>
<evidence type="ECO:0000259" key="10">
    <source>
        <dbReference type="Pfam" id="PF12161"/>
    </source>
</evidence>
<evidence type="ECO:0000256" key="7">
    <source>
        <dbReference type="ARBA" id="ARBA00047942"/>
    </source>
</evidence>
<dbReference type="AlphaFoldDB" id="A0A956NGY9"/>
<evidence type="ECO:0000256" key="8">
    <source>
        <dbReference type="SAM" id="MobiDB-lite"/>
    </source>
</evidence>
<feature type="domain" description="DNA methylase adenine-specific" evidence="9">
    <location>
        <begin position="186"/>
        <end position="512"/>
    </location>
</feature>
<dbReference type="PROSITE" id="PS00092">
    <property type="entry name" value="N6_MTASE"/>
    <property type="match status" value="1"/>
</dbReference>
<evidence type="ECO:0000313" key="11">
    <source>
        <dbReference type="EMBL" id="MCA9759190.1"/>
    </source>
</evidence>
<keyword evidence="3 11" id="KW-0489">Methyltransferase</keyword>
<protein>
    <recommendedName>
        <fullName evidence="2">site-specific DNA-methyltransferase (adenine-specific)</fullName>
        <ecNumber evidence="2">2.1.1.72</ecNumber>
    </recommendedName>
</protein>
<dbReference type="InterPro" id="IPR002052">
    <property type="entry name" value="DNA_methylase_N6_adenine_CS"/>
</dbReference>
<dbReference type="EC" id="2.1.1.72" evidence="2"/>
<accession>A0A956NGY9</accession>
<dbReference type="PRINTS" id="PR00507">
    <property type="entry name" value="N12N6MTFRASE"/>
</dbReference>
<evidence type="ECO:0000259" key="9">
    <source>
        <dbReference type="Pfam" id="PF02384"/>
    </source>
</evidence>
<dbReference type="GO" id="GO:0032259">
    <property type="term" value="P:methylation"/>
    <property type="evidence" value="ECO:0007669"/>
    <property type="project" value="UniProtKB-KW"/>
</dbReference>
<dbReference type="Gene3D" id="3.40.50.150">
    <property type="entry name" value="Vaccinia Virus protein VP39"/>
    <property type="match status" value="1"/>
</dbReference>
<dbReference type="GO" id="GO:0009307">
    <property type="term" value="P:DNA restriction-modification system"/>
    <property type="evidence" value="ECO:0007669"/>
    <property type="project" value="UniProtKB-KW"/>
</dbReference>
<proteinExistence type="inferred from homology"/>
<dbReference type="PANTHER" id="PTHR42998:SF1">
    <property type="entry name" value="TYPE I RESTRICTION ENZYME HINDI METHYLASE SUBUNIT"/>
    <property type="match status" value="1"/>
</dbReference>
<organism evidence="11 12">
    <name type="scientific">Eiseniibacteriota bacterium</name>
    <dbReference type="NCBI Taxonomy" id="2212470"/>
    <lineage>
        <taxon>Bacteria</taxon>
        <taxon>Candidatus Eiseniibacteriota</taxon>
    </lineage>
</organism>
<dbReference type="PANTHER" id="PTHR42998">
    <property type="entry name" value="TYPE I RESTRICTION ENZYME HINDVIIP M PROTEIN-RELATED"/>
    <property type="match status" value="1"/>
</dbReference>
<dbReference type="Gene3D" id="1.20.1260.30">
    <property type="match status" value="1"/>
</dbReference>
<gene>
    <name evidence="11" type="ORF">KDA27_25575</name>
</gene>
<dbReference type="Proteomes" id="UP000739538">
    <property type="component" value="Unassembled WGS sequence"/>
</dbReference>
<feature type="compositionally biased region" description="Basic residues" evidence="8">
    <location>
        <begin position="24"/>
        <end position="36"/>
    </location>
</feature>
<comment type="catalytic activity">
    <reaction evidence="7">
        <text>a 2'-deoxyadenosine in DNA + S-adenosyl-L-methionine = an N(6)-methyl-2'-deoxyadenosine in DNA + S-adenosyl-L-homocysteine + H(+)</text>
        <dbReference type="Rhea" id="RHEA:15197"/>
        <dbReference type="Rhea" id="RHEA-COMP:12418"/>
        <dbReference type="Rhea" id="RHEA-COMP:12419"/>
        <dbReference type="ChEBI" id="CHEBI:15378"/>
        <dbReference type="ChEBI" id="CHEBI:57856"/>
        <dbReference type="ChEBI" id="CHEBI:59789"/>
        <dbReference type="ChEBI" id="CHEBI:90615"/>
        <dbReference type="ChEBI" id="CHEBI:90616"/>
        <dbReference type="EC" id="2.1.1.72"/>
    </reaction>
</comment>
<name>A0A956NGY9_UNCEI</name>
<dbReference type="SUPFAM" id="SSF53335">
    <property type="entry name" value="S-adenosyl-L-methionine-dependent methyltransferases"/>
    <property type="match status" value="1"/>
</dbReference>
<dbReference type="InterPro" id="IPR029063">
    <property type="entry name" value="SAM-dependent_MTases_sf"/>
</dbReference>
<dbReference type="Pfam" id="PF12161">
    <property type="entry name" value="HsdM_N"/>
    <property type="match status" value="1"/>
</dbReference>
<reference evidence="11" key="1">
    <citation type="submission" date="2020-04" db="EMBL/GenBank/DDBJ databases">
        <authorList>
            <person name="Zhang T."/>
        </authorList>
    </citation>
    <scope>NUCLEOTIDE SEQUENCE</scope>
    <source>
        <strain evidence="11">HKST-UBA02</strain>
    </source>
</reference>
<dbReference type="EMBL" id="JAGQHS010000282">
    <property type="protein sequence ID" value="MCA9759190.1"/>
    <property type="molecule type" value="Genomic_DNA"/>
</dbReference>
<evidence type="ECO:0000313" key="12">
    <source>
        <dbReference type="Proteomes" id="UP000739538"/>
    </source>
</evidence>
<dbReference type="GO" id="GO:0009007">
    <property type="term" value="F:site-specific DNA-methyltransferase (adenine-specific) activity"/>
    <property type="evidence" value="ECO:0007669"/>
    <property type="project" value="UniProtKB-EC"/>
</dbReference>
<comment type="similarity">
    <text evidence="1">Belongs to the N(4)/N(6)-methyltransferase family.</text>
</comment>
<evidence type="ECO:0000256" key="6">
    <source>
        <dbReference type="ARBA" id="ARBA00022747"/>
    </source>
</evidence>
<sequence length="553" mass="61673">MPPRKSKAATQPTEATAGAETARKSGRAAKSTKSKKTATAANVGYEAQLWQMADALRGSMDAAEYKHVALGLLFLKYISDAFEEVHARLEAEVAQGADPEDPDEYRAQNIFWVPPEARWPHLKHQARQSTIGQLVDDAMEAIERDNPQLKGVLPKDYARPSLDKTRLGQLIDLISNIKVGDEEARSKDVLGRVYEYFLSQFASAEGKKGGEFYTPRCVVKILVEMLEPYSGRVYDPCCGSSGMFVQSIEFIQAHQTGNGNGGKAKADISIYGQESNYTTWRLAKMNLAIRGIEGQIAHGDTFHADKHPDLKADFILANPPFNVSDWGGDRLKDDPRWKYGVPPKGNANFGWVQHMVHHLAPTGTAGFVLANGSMSSNQSGEGDIRKNLVEADLVDCMVALPGQLFYSTQIPACLWFLSRNRKNGRFRDRRGETLFIDARKLGQLVDRTHRELTDEEIERIAKTYHAWRGEKDAGNYEDVPGFCKSASLDDVRKHGHVLTPGRYVGAEEVEDDGEPFDEKMARLTKEWREQVVEARRLDAAIEENLRAIGYGDQ</sequence>
<dbReference type="InterPro" id="IPR022749">
    <property type="entry name" value="D12N6_MeTrfase_N"/>
</dbReference>
<comment type="caution">
    <text evidence="11">The sequence shown here is derived from an EMBL/GenBank/DDBJ whole genome shotgun (WGS) entry which is preliminary data.</text>
</comment>
<feature type="domain" description="N6 adenine-specific DNA methyltransferase N-terminal" evidence="10">
    <location>
        <begin position="46"/>
        <end position="174"/>
    </location>
</feature>
<reference evidence="11" key="2">
    <citation type="journal article" date="2021" name="Microbiome">
        <title>Successional dynamics and alternative stable states in a saline activated sludge microbial community over 9 years.</title>
        <authorList>
            <person name="Wang Y."/>
            <person name="Ye J."/>
            <person name="Ju F."/>
            <person name="Liu L."/>
            <person name="Boyd J.A."/>
            <person name="Deng Y."/>
            <person name="Parks D.H."/>
            <person name="Jiang X."/>
            <person name="Yin X."/>
            <person name="Woodcroft B.J."/>
            <person name="Tyson G.W."/>
            <person name="Hugenholtz P."/>
            <person name="Polz M.F."/>
            <person name="Zhang T."/>
        </authorList>
    </citation>
    <scope>NUCLEOTIDE SEQUENCE</scope>
    <source>
        <strain evidence="11">HKST-UBA02</strain>
    </source>
</reference>
<evidence type="ECO:0000256" key="1">
    <source>
        <dbReference type="ARBA" id="ARBA00006594"/>
    </source>
</evidence>
<keyword evidence="6" id="KW-0680">Restriction system</keyword>
<dbReference type="GO" id="GO:0008170">
    <property type="term" value="F:N-methyltransferase activity"/>
    <property type="evidence" value="ECO:0007669"/>
    <property type="project" value="InterPro"/>
</dbReference>
<evidence type="ECO:0000256" key="2">
    <source>
        <dbReference type="ARBA" id="ARBA00011900"/>
    </source>
</evidence>
<keyword evidence="5" id="KW-0949">S-adenosyl-L-methionine</keyword>
<keyword evidence="4" id="KW-0808">Transferase</keyword>
<dbReference type="InterPro" id="IPR003356">
    <property type="entry name" value="DNA_methylase_A-5"/>
</dbReference>